<dbReference type="Proteomes" id="UP000660247">
    <property type="component" value="Unassembled WGS sequence"/>
</dbReference>
<comment type="subcellular location">
    <subcellularLocation>
        <location evidence="1">Membrane</location>
        <topology evidence="1">Single-pass membrane protein</topology>
    </subcellularLocation>
</comment>
<dbReference type="FunFam" id="2.60.40.60:FF:000002">
    <property type="entry name" value="Protocadherin alpha 2"/>
    <property type="match status" value="1"/>
</dbReference>
<reference evidence="11" key="1">
    <citation type="submission" date="2019-10" db="EMBL/GenBank/DDBJ databases">
        <title>Bird 10,000 Genomes (B10K) Project - Family phase.</title>
        <authorList>
            <person name="Zhang G."/>
        </authorList>
    </citation>
    <scope>NUCLEOTIDE SEQUENCE</scope>
    <source>
        <strain evidence="11">B10K-DU-002-69</strain>
        <tissue evidence="11">Muscle</tissue>
    </source>
</reference>
<evidence type="ECO:0000256" key="2">
    <source>
        <dbReference type="ARBA" id="ARBA00022692"/>
    </source>
</evidence>
<keyword evidence="3" id="KW-0677">Repeat</keyword>
<evidence type="ECO:0000256" key="7">
    <source>
        <dbReference type="ARBA" id="ARBA00023136"/>
    </source>
</evidence>
<feature type="domain" description="Cadherin" evidence="10">
    <location>
        <begin position="1"/>
        <end position="62"/>
    </location>
</feature>
<proteinExistence type="predicted"/>
<comment type="caution">
    <text evidence="11">The sequence shown here is derived from an EMBL/GenBank/DDBJ whole genome shotgun (WGS) entry which is preliminary data.</text>
</comment>
<keyword evidence="4 9" id="KW-0106">Calcium</keyword>
<dbReference type="GO" id="GO:0016020">
    <property type="term" value="C:membrane"/>
    <property type="evidence" value="ECO:0007669"/>
    <property type="project" value="UniProtKB-SubCell"/>
</dbReference>
<dbReference type="GO" id="GO:0007156">
    <property type="term" value="P:homophilic cell adhesion via plasma membrane adhesion molecules"/>
    <property type="evidence" value="ECO:0007669"/>
    <property type="project" value="InterPro"/>
</dbReference>
<dbReference type="CDD" id="cd11304">
    <property type="entry name" value="Cadherin_repeat"/>
    <property type="match status" value="1"/>
</dbReference>
<dbReference type="PANTHER" id="PTHR24028:SF329">
    <property type="entry name" value="CADHERIN DOMAIN-CONTAINING PROTEIN"/>
    <property type="match status" value="1"/>
</dbReference>
<evidence type="ECO:0000256" key="9">
    <source>
        <dbReference type="PROSITE-ProRule" id="PRU00043"/>
    </source>
</evidence>
<dbReference type="InterPro" id="IPR015919">
    <property type="entry name" value="Cadherin-like_sf"/>
</dbReference>
<evidence type="ECO:0000256" key="3">
    <source>
        <dbReference type="ARBA" id="ARBA00022737"/>
    </source>
</evidence>
<evidence type="ECO:0000256" key="5">
    <source>
        <dbReference type="ARBA" id="ARBA00022889"/>
    </source>
</evidence>
<name>A0A851DEP3_TODME</name>
<dbReference type="PROSITE" id="PS50268">
    <property type="entry name" value="CADHERIN_2"/>
    <property type="match status" value="1"/>
</dbReference>
<dbReference type="InterPro" id="IPR050174">
    <property type="entry name" value="Protocadherin/Cadherin-CA"/>
</dbReference>
<keyword evidence="5" id="KW-0130">Cell adhesion</keyword>
<dbReference type="Pfam" id="PF00028">
    <property type="entry name" value="Cadherin"/>
    <property type="match status" value="1"/>
</dbReference>
<organism evidence="11 12">
    <name type="scientific">Todus mexicanus</name>
    <name type="common">Puerto Rican tody</name>
    <dbReference type="NCBI Taxonomy" id="135184"/>
    <lineage>
        <taxon>Eukaryota</taxon>
        <taxon>Metazoa</taxon>
        <taxon>Chordata</taxon>
        <taxon>Craniata</taxon>
        <taxon>Vertebrata</taxon>
        <taxon>Euteleostomi</taxon>
        <taxon>Archelosauria</taxon>
        <taxon>Archosauria</taxon>
        <taxon>Dinosauria</taxon>
        <taxon>Saurischia</taxon>
        <taxon>Theropoda</taxon>
        <taxon>Coelurosauria</taxon>
        <taxon>Aves</taxon>
        <taxon>Neognathae</taxon>
        <taxon>Neoaves</taxon>
        <taxon>Telluraves</taxon>
        <taxon>Coraciimorphae</taxon>
        <taxon>Coraciiformes</taxon>
        <taxon>Todidae</taxon>
        <taxon>Todus</taxon>
    </lineage>
</organism>
<keyword evidence="6" id="KW-1133">Transmembrane helix</keyword>
<dbReference type="SMART" id="SM00112">
    <property type="entry name" value="CA"/>
    <property type="match status" value="1"/>
</dbReference>
<dbReference type="OrthoDB" id="9990384at2759"/>
<evidence type="ECO:0000256" key="1">
    <source>
        <dbReference type="ARBA" id="ARBA00004167"/>
    </source>
</evidence>
<evidence type="ECO:0000259" key="10">
    <source>
        <dbReference type="PROSITE" id="PS50268"/>
    </source>
</evidence>
<keyword evidence="2" id="KW-0812">Transmembrane</keyword>
<dbReference type="InterPro" id="IPR002126">
    <property type="entry name" value="Cadherin-like_dom"/>
</dbReference>
<keyword evidence="12" id="KW-1185">Reference proteome</keyword>
<keyword evidence="8" id="KW-0325">Glycoprotein</keyword>
<sequence length="69" mass="7723">VVARDPDEGSNGEVRYTFHQISERTRRVFELNPETGEIRVAGNLDFEEAKNHEIVVRAADGGELSAHCK</sequence>
<keyword evidence="7" id="KW-0472">Membrane</keyword>
<accession>A0A851DEP3</accession>
<evidence type="ECO:0000256" key="6">
    <source>
        <dbReference type="ARBA" id="ARBA00022989"/>
    </source>
</evidence>
<dbReference type="PANTHER" id="PTHR24028">
    <property type="entry name" value="CADHERIN-87A"/>
    <property type="match status" value="1"/>
</dbReference>
<evidence type="ECO:0000313" key="12">
    <source>
        <dbReference type="Proteomes" id="UP000660247"/>
    </source>
</evidence>
<gene>
    <name evidence="11" type="primary">Pcdhac2_1</name>
    <name evidence="11" type="ORF">TODMEX_R11113</name>
</gene>
<protein>
    <submittedName>
        <fullName evidence="11">PCDC2 protein</fullName>
    </submittedName>
</protein>
<evidence type="ECO:0000256" key="4">
    <source>
        <dbReference type="ARBA" id="ARBA00022837"/>
    </source>
</evidence>
<feature type="non-terminal residue" evidence="11">
    <location>
        <position position="1"/>
    </location>
</feature>
<dbReference type="AlphaFoldDB" id="A0A851DEP3"/>
<dbReference type="GO" id="GO:0005509">
    <property type="term" value="F:calcium ion binding"/>
    <property type="evidence" value="ECO:0007669"/>
    <property type="project" value="UniProtKB-UniRule"/>
</dbReference>
<evidence type="ECO:0000313" key="11">
    <source>
        <dbReference type="EMBL" id="NWI69011.1"/>
    </source>
</evidence>
<evidence type="ECO:0000256" key="8">
    <source>
        <dbReference type="ARBA" id="ARBA00023180"/>
    </source>
</evidence>
<dbReference type="SUPFAM" id="SSF49313">
    <property type="entry name" value="Cadherin-like"/>
    <property type="match status" value="1"/>
</dbReference>
<dbReference type="EMBL" id="WEIS01075433">
    <property type="protein sequence ID" value="NWI69011.1"/>
    <property type="molecule type" value="Genomic_DNA"/>
</dbReference>
<feature type="non-terminal residue" evidence="11">
    <location>
        <position position="69"/>
    </location>
</feature>
<dbReference type="Gene3D" id="2.60.40.60">
    <property type="entry name" value="Cadherins"/>
    <property type="match status" value="1"/>
</dbReference>